<evidence type="ECO:0000313" key="2">
    <source>
        <dbReference type="Proteomes" id="UP000494106"/>
    </source>
</evidence>
<evidence type="ECO:0000313" key="1">
    <source>
        <dbReference type="EMBL" id="CAB3245847.1"/>
    </source>
</evidence>
<organism evidence="1 2">
    <name type="scientific">Arctia plantaginis</name>
    <name type="common">Wood tiger moth</name>
    <name type="synonym">Phalaena plantaginis</name>
    <dbReference type="NCBI Taxonomy" id="874455"/>
    <lineage>
        <taxon>Eukaryota</taxon>
        <taxon>Metazoa</taxon>
        <taxon>Ecdysozoa</taxon>
        <taxon>Arthropoda</taxon>
        <taxon>Hexapoda</taxon>
        <taxon>Insecta</taxon>
        <taxon>Pterygota</taxon>
        <taxon>Neoptera</taxon>
        <taxon>Endopterygota</taxon>
        <taxon>Lepidoptera</taxon>
        <taxon>Glossata</taxon>
        <taxon>Ditrysia</taxon>
        <taxon>Noctuoidea</taxon>
        <taxon>Erebidae</taxon>
        <taxon>Arctiinae</taxon>
        <taxon>Arctia</taxon>
    </lineage>
</organism>
<reference evidence="1 2" key="1">
    <citation type="submission" date="2020-04" db="EMBL/GenBank/DDBJ databases">
        <authorList>
            <person name="Wallbank WR R."/>
            <person name="Pardo Diaz C."/>
            <person name="Kozak K."/>
            <person name="Martin S."/>
            <person name="Jiggins C."/>
            <person name="Moest M."/>
            <person name="Warren A I."/>
            <person name="Byers J.R.P. K."/>
            <person name="Montejo-Kovacevich G."/>
            <person name="Yen C E."/>
        </authorList>
    </citation>
    <scope>NUCLEOTIDE SEQUENCE [LARGE SCALE GENOMIC DNA]</scope>
</reference>
<proteinExistence type="predicted"/>
<keyword evidence="2" id="KW-1185">Reference proteome</keyword>
<gene>
    <name evidence="1" type="ORF">APLA_LOCUS10620</name>
</gene>
<dbReference type="AlphaFoldDB" id="A0A8S1AKD5"/>
<comment type="caution">
    <text evidence="1">The sequence shown here is derived from an EMBL/GenBank/DDBJ whole genome shotgun (WGS) entry which is preliminary data.</text>
</comment>
<dbReference type="EMBL" id="CADEBC010000525">
    <property type="protein sequence ID" value="CAB3245847.1"/>
    <property type="molecule type" value="Genomic_DNA"/>
</dbReference>
<accession>A0A8S1AKD5</accession>
<dbReference type="OrthoDB" id="6730643at2759"/>
<name>A0A8S1AKD5_ARCPL</name>
<sequence length="562" mass="62986">MTGDVPTFRILAPPFVCPKDKNAVIDLPDNTVITLQTDAVSNMKFTWTVRWEPLVAPTQHYVLTLWRTVHKLEKKLNSLQAEPGVYVIDNSELLSGVNYIFNVTASFPDSDEVMDKSFNIDNIQGNQKFLIEGRSNMFSVLLVGGQMTYTDLDYMLEAQITTCFKTQDYYFMWSVTSEDSSVDISDVKGSRLEINAYSLTPGLAYNILCKVLKHSNGEIITETTLPFRVLHREVNVNFNIDVLVISIGKAFTIQTDLKNIDYLQNELQLTWQCLLDNEQFEDFEIYETDTLIFPSGLPTLGEYSVSVTVTVLGNSMTVSTARIIAVESQLPVDLIPKVINEGNIVNLNANISNVTPGCSVIWCFMHDESIVPTNTYESNICTENEIAPETGTAMETMFRISTLAVVNLNRPLRYTFYCDLAINESLTLGTYQEHLAIETLLPYKDGGTSIWVEVCDSLRTCAFGPPSIIYLAPGDARTLDALIEDLQALVLRCEIGLLKRLVSSAIITYINADQTDANVKFTTALLKNLQDVDQNCTERHNDRYISLLYWLANVGIDTTGLE</sequence>
<evidence type="ECO:0008006" key="3">
    <source>
        <dbReference type="Google" id="ProtNLM"/>
    </source>
</evidence>
<dbReference type="Proteomes" id="UP000494106">
    <property type="component" value="Unassembled WGS sequence"/>
</dbReference>
<protein>
    <recommendedName>
        <fullName evidence="3">PKD/REJ-like domain-containing protein</fullName>
    </recommendedName>
</protein>